<organism evidence="1 2">
    <name type="scientific">Thelephora ganbajun</name>
    <name type="common">Ganba fungus</name>
    <dbReference type="NCBI Taxonomy" id="370292"/>
    <lineage>
        <taxon>Eukaryota</taxon>
        <taxon>Fungi</taxon>
        <taxon>Dikarya</taxon>
        <taxon>Basidiomycota</taxon>
        <taxon>Agaricomycotina</taxon>
        <taxon>Agaricomycetes</taxon>
        <taxon>Thelephorales</taxon>
        <taxon>Thelephoraceae</taxon>
        <taxon>Thelephora</taxon>
    </lineage>
</organism>
<reference evidence="1" key="2">
    <citation type="journal article" date="2020" name="Nat. Commun.">
        <title>Large-scale genome sequencing of mycorrhizal fungi provides insights into the early evolution of symbiotic traits.</title>
        <authorList>
            <person name="Miyauchi S."/>
            <person name="Kiss E."/>
            <person name="Kuo A."/>
            <person name="Drula E."/>
            <person name="Kohler A."/>
            <person name="Sanchez-Garcia M."/>
            <person name="Morin E."/>
            <person name="Andreopoulos B."/>
            <person name="Barry K.W."/>
            <person name="Bonito G."/>
            <person name="Buee M."/>
            <person name="Carver A."/>
            <person name="Chen C."/>
            <person name="Cichocki N."/>
            <person name="Clum A."/>
            <person name="Culley D."/>
            <person name="Crous P.W."/>
            <person name="Fauchery L."/>
            <person name="Girlanda M."/>
            <person name="Hayes R.D."/>
            <person name="Keri Z."/>
            <person name="LaButti K."/>
            <person name="Lipzen A."/>
            <person name="Lombard V."/>
            <person name="Magnuson J."/>
            <person name="Maillard F."/>
            <person name="Murat C."/>
            <person name="Nolan M."/>
            <person name="Ohm R.A."/>
            <person name="Pangilinan J."/>
            <person name="Pereira M.F."/>
            <person name="Perotto S."/>
            <person name="Peter M."/>
            <person name="Pfister S."/>
            <person name="Riley R."/>
            <person name="Sitrit Y."/>
            <person name="Stielow J.B."/>
            <person name="Szollosi G."/>
            <person name="Zifcakova L."/>
            <person name="Stursova M."/>
            <person name="Spatafora J.W."/>
            <person name="Tedersoo L."/>
            <person name="Vaario L.M."/>
            <person name="Yamada A."/>
            <person name="Yan M."/>
            <person name="Wang P."/>
            <person name="Xu J."/>
            <person name="Bruns T."/>
            <person name="Baldrian P."/>
            <person name="Vilgalys R."/>
            <person name="Dunand C."/>
            <person name="Henrissat B."/>
            <person name="Grigoriev I.V."/>
            <person name="Hibbett D."/>
            <person name="Nagy L.G."/>
            <person name="Martin F.M."/>
        </authorList>
    </citation>
    <scope>NUCLEOTIDE SEQUENCE</scope>
    <source>
        <strain evidence="1">P2</strain>
    </source>
</reference>
<name>A0ACB6ZHK2_THEGA</name>
<evidence type="ECO:0000313" key="2">
    <source>
        <dbReference type="Proteomes" id="UP000886501"/>
    </source>
</evidence>
<reference evidence="1" key="1">
    <citation type="submission" date="2019-10" db="EMBL/GenBank/DDBJ databases">
        <authorList>
            <consortium name="DOE Joint Genome Institute"/>
            <person name="Kuo A."/>
            <person name="Miyauchi S."/>
            <person name="Kiss E."/>
            <person name="Drula E."/>
            <person name="Kohler A."/>
            <person name="Sanchez-Garcia M."/>
            <person name="Andreopoulos B."/>
            <person name="Barry K.W."/>
            <person name="Bonito G."/>
            <person name="Buee M."/>
            <person name="Carver A."/>
            <person name="Chen C."/>
            <person name="Cichocki N."/>
            <person name="Clum A."/>
            <person name="Culley D."/>
            <person name="Crous P.W."/>
            <person name="Fauchery L."/>
            <person name="Girlanda M."/>
            <person name="Hayes R."/>
            <person name="Keri Z."/>
            <person name="Labutti K."/>
            <person name="Lipzen A."/>
            <person name="Lombard V."/>
            <person name="Magnuson J."/>
            <person name="Maillard F."/>
            <person name="Morin E."/>
            <person name="Murat C."/>
            <person name="Nolan M."/>
            <person name="Ohm R."/>
            <person name="Pangilinan J."/>
            <person name="Pereira M."/>
            <person name="Perotto S."/>
            <person name="Peter M."/>
            <person name="Riley R."/>
            <person name="Sitrit Y."/>
            <person name="Stielow B."/>
            <person name="Szollosi G."/>
            <person name="Zifcakova L."/>
            <person name="Stursova M."/>
            <person name="Spatafora J.W."/>
            <person name="Tedersoo L."/>
            <person name="Vaario L.-M."/>
            <person name="Yamada A."/>
            <person name="Yan M."/>
            <person name="Wang P."/>
            <person name="Xu J."/>
            <person name="Bruns T."/>
            <person name="Baldrian P."/>
            <person name="Vilgalys R."/>
            <person name="Henrissat B."/>
            <person name="Grigoriev I.V."/>
            <person name="Hibbett D."/>
            <person name="Nagy L.G."/>
            <person name="Martin F.M."/>
        </authorList>
    </citation>
    <scope>NUCLEOTIDE SEQUENCE</scope>
    <source>
        <strain evidence="1">P2</strain>
    </source>
</reference>
<protein>
    <submittedName>
        <fullName evidence="1">Nucleotidylyl transferase</fullName>
    </submittedName>
</protein>
<keyword evidence="1" id="KW-0808">Transferase</keyword>
<proteinExistence type="predicted"/>
<sequence length="61" mass="6832">MVLLWFVLSLTGALHIGGLMTALFNHLYARKLGGKRTLRIEDTDTTRYVPDSVESIREALA</sequence>
<keyword evidence="2" id="KW-1185">Reference proteome</keyword>
<dbReference type="EMBL" id="MU118003">
    <property type="protein sequence ID" value="KAF9649067.1"/>
    <property type="molecule type" value="Genomic_DNA"/>
</dbReference>
<comment type="caution">
    <text evidence="1">The sequence shown here is derived from an EMBL/GenBank/DDBJ whole genome shotgun (WGS) entry which is preliminary data.</text>
</comment>
<accession>A0ACB6ZHK2</accession>
<gene>
    <name evidence="1" type="ORF">BDM02DRAFT_3114395</name>
</gene>
<dbReference type="Proteomes" id="UP000886501">
    <property type="component" value="Unassembled WGS sequence"/>
</dbReference>
<evidence type="ECO:0000313" key="1">
    <source>
        <dbReference type="EMBL" id="KAF9649067.1"/>
    </source>
</evidence>